<dbReference type="PANTHER" id="PTHR40465:SF1">
    <property type="entry name" value="DUF6534 DOMAIN-CONTAINING PROTEIN"/>
    <property type="match status" value="1"/>
</dbReference>
<feature type="transmembrane region" description="Helical" evidence="2">
    <location>
        <begin position="104"/>
        <end position="124"/>
    </location>
</feature>
<feature type="transmembrane region" description="Helical" evidence="2">
    <location>
        <begin position="24"/>
        <end position="45"/>
    </location>
</feature>
<evidence type="ECO:0000313" key="4">
    <source>
        <dbReference type="EMBL" id="WWD03317.1"/>
    </source>
</evidence>
<evidence type="ECO:0000256" key="1">
    <source>
        <dbReference type="SAM" id="MobiDB-lite"/>
    </source>
</evidence>
<dbReference type="RefSeq" id="XP_066081284.1">
    <property type="nucleotide sequence ID" value="XM_066225187.1"/>
</dbReference>
<organism evidence="4 5">
    <name type="scientific">Kwoniella europaea PYCC6329</name>
    <dbReference type="NCBI Taxonomy" id="1423913"/>
    <lineage>
        <taxon>Eukaryota</taxon>
        <taxon>Fungi</taxon>
        <taxon>Dikarya</taxon>
        <taxon>Basidiomycota</taxon>
        <taxon>Agaricomycotina</taxon>
        <taxon>Tremellomycetes</taxon>
        <taxon>Tremellales</taxon>
        <taxon>Cryptococcaceae</taxon>
        <taxon>Kwoniella</taxon>
    </lineage>
</organism>
<dbReference type="AlphaFoldDB" id="A0AAX4KA97"/>
<proteinExistence type="predicted"/>
<dbReference type="Pfam" id="PF20152">
    <property type="entry name" value="DUF6534"/>
    <property type="match status" value="1"/>
</dbReference>
<sequence>MPHRVGFTPQQLNDLTRGGIEKHIGLYLGPVILGFAFDSMLLGCIIQQLIWNAIWTPSDRLFNKIILYSVVMLSVTTTIFNDCFFFHAFASGFGNWYRLIQLDYIRWFPILDCATVTFVQIFYLERAFQLHNRSKWVPIIVLPFLLASIGGAIGGTVMLSELPDAYGLGPTKPVFYIWIGGTLVVDLLITSIIFHKLIKSRTGWSDTDLMINKLITISVETQLPSTMVAIAFMVSYGVKTNAGMNAFFELFHPKVHVVGLLTVLNSRNKLRNELNGTSNLKENNYIGKKDKNKILSSKFRPKSKSRSGDKDIENDIHDNPSQPTVILEDGMIVPHLGTRVDPSFELSSDYLGTQTRKSQDEDDTPSVDGGSDVKDQGDLGAGLRPD</sequence>
<protein>
    <recommendedName>
        <fullName evidence="3">DUF6534 domain-containing protein</fullName>
    </recommendedName>
</protein>
<dbReference type="EMBL" id="CP144089">
    <property type="protein sequence ID" value="WWD03317.1"/>
    <property type="molecule type" value="Genomic_DNA"/>
</dbReference>
<dbReference type="Proteomes" id="UP001358614">
    <property type="component" value="Chromosome 1"/>
</dbReference>
<feature type="transmembrane region" description="Helical" evidence="2">
    <location>
        <begin position="175"/>
        <end position="194"/>
    </location>
</feature>
<keyword evidence="2" id="KW-0472">Membrane</keyword>
<feature type="region of interest" description="Disordered" evidence="1">
    <location>
        <begin position="296"/>
        <end position="324"/>
    </location>
</feature>
<feature type="transmembrane region" description="Helical" evidence="2">
    <location>
        <begin position="136"/>
        <end position="155"/>
    </location>
</feature>
<evidence type="ECO:0000259" key="3">
    <source>
        <dbReference type="Pfam" id="PF20152"/>
    </source>
</evidence>
<evidence type="ECO:0000313" key="5">
    <source>
        <dbReference type="Proteomes" id="UP001358614"/>
    </source>
</evidence>
<feature type="domain" description="DUF6534" evidence="3">
    <location>
        <begin position="183"/>
        <end position="268"/>
    </location>
</feature>
<accession>A0AAX4KA97</accession>
<keyword evidence="2" id="KW-1133">Transmembrane helix</keyword>
<gene>
    <name evidence="4" type="ORF">V865_001368</name>
</gene>
<name>A0AAX4KA97_9TREE</name>
<reference evidence="4 5" key="1">
    <citation type="submission" date="2024-01" db="EMBL/GenBank/DDBJ databases">
        <title>Comparative genomics of Cryptococcus and Kwoniella reveals pathogenesis evolution and contrasting modes of karyotype evolution via chromosome fusion or intercentromeric recombination.</title>
        <authorList>
            <person name="Coelho M.A."/>
            <person name="David-Palma M."/>
            <person name="Shea T."/>
            <person name="Bowers K."/>
            <person name="McGinley-Smith S."/>
            <person name="Mohammad A.W."/>
            <person name="Gnirke A."/>
            <person name="Yurkov A.M."/>
            <person name="Nowrousian M."/>
            <person name="Sun S."/>
            <person name="Cuomo C.A."/>
            <person name="Heitman J."/>
        </authorList>
    </citation>
    <scope>NUCLEOTIDE SEQUENCE [LARGE SCALE GENOMIC DNA]</scope>
    <source>
        <strain evidence="4 5">PYCC6329</strain>
    </source>
</reference>
<dbReference type="InterPro" id="IPR045339">
    <property type="entry name" value="DUF6534"/>
</dbReference>
<feature type="transmembrane region" description="Helical" evidence="2">
    <location>
        <begin position="65"/>
        <end position="89"/>
    </location>
</feature>
<dbReference type="PANTHER" id="PTHR40465">
    <property type="entry name" value="CHROMOSOME 1, WHOLE GENOME SHOTGUN SEQUENCE"/>
    <property type="match status" value="1"/>
</dbReference>
<keyword evidence="5" id="KW-1185">Reference proteome</keyword>
<dbReference type="GeneID" id="91100172"/>
<feature type="compositionally biased region" description="Basic and acidic residues" evidence="1">
    <location>
        <begin position="306"/>
        <end position="318"/>
    </location>
</feature>
<feature type="region of interest" description="Disordered" evidence="1">
    <location>
        <begin position="344"/>
        <end position="386"/>
    </location>
</feature>
<evidence type="ECO:0000256" key="2">
    <source>
        <dbReference type="SAM" id="Phobius"/>
    </source>
</evidence>
<dbReference type="KEGG" id="ker:91100172"/>
<keyword evidence="2" id="KW-0812">Transmembrane</keyword>